<reference evidence="2" key="1">
    <citation type="submission" date="2020-05" db="EMBL/GenBank/DDBJ databases">
        <authorList>
            <person name="Chiriac C."/>
            <person name="Salcher M."/>
            <person name="Ghai R."/>
            <person name="Kavagutti S V."/>
        </authorList>
    </citation>
    <scope>NUCLEOTIDE SEQUENCE</scope>
</reference>
<evidence type="ECO:0000256" key="1">
    <source>
        <dbReference type="SAM" id="MobiDB-lite"/>
    </source>
</evidence>
<gene>
    <name evidence="2" type="ORF">UFOVP237_11</name>
</gene>
<protein>
    <submittedName>
        <fullName evidence="2">Uncharacterized protein</fullName>
    </submittedName>
</protein>
<accession>A0A6J7WPC5</accession>
<name>A0A6J7WPC5_9CAUD</name>
<proteinExistence type="predicted"/>
<organism evidence="2">
    <name type="scientific">uncultured Caudovirales phage</name>
    <dbReference type="NCBI Taxonomy" id="2100421"/>
    <lineage>
        <taxon>Viruses</taxon>
        <taxon>Duplodnaviria</taxon>
        <taxon>Heunggongvirae</taxon>
        <taxon>Uroviricota</taxon>
        <taxon>Caudoviricetes</taxon>
        <taxon>Peduoviridae</taxon>
        <taxon>Maltschvirus</taxon>
        <taxon>Maltschvirus maltsch</taxon>
    </lineage>
</organism>
<dbReference type="EMBL" id="LR798277">
    <property type="protein sequence ID" value="CAB5219849.1"/>
    <property type="molecule type" value="Genomic_DNA"/>
</dbReference>
<sequence>MSYTGVLGTIPSGQTAQPTGAGGDQVFFQNGQTVNTSYTVPASTNAGSFGPIVISSSATITIPSSSSWTVV</sequence>
<evidence type="ECO:0000313" key="2">
    <source>
        <dbReference type="EMBL" id="CAB5219849.1"/>
    </source>
</evidence>
<feature type="region of interest" description="Disordered" evidence="1">
    <location>
        <begin position="1"/>
        <end position="24"/>
    </location>
</feature>